<dbReference type="Proteomes" id="UP001060215">
    <property type="component" value="Chromosome 9"/>
</dbReference>
<organism evidence="1 2">
    <name type="scientific">Camellia lanceoleosa</name>
    <dbReference type="NCBI Taxonomy" id="1840588"/>
    <lineage>
        <taxon>Eukaryota</taxon>
        <taxon>Viridiplantae</taxon>
        <taxon>Streptophyta</taxon>
        <taxon>Embryophyta</taxon>
        <taxon>Tracheophyta</taxon>
        <taxon>Spermatophyta</taxon>
        <taxon>Magnoliopsida</taxon>
        <taxon>eudicotyledons</taxon>
        <taxon>Gunneridae</taxon>
        <taxon>Pentapetalae</taxon>
        <taxon>asterids</taxon>
        <taxon>Ericales</taxon>
        <taxon>Theaceae</taxon>
        <taxon>Camellia</taxon>
    </lineage>
</organism>
<gene>
    <name evidence="1" type="ORF">LOK49_LG08G02837</name>
</gene>
<name>A0ACC0GNK6_9ERIC</name>
<protein>
    <submittedName>
        <fullName evidence="1">Uncharacterized protein</fullName>
    </submittedName>
</protein>
<proteinExistence type="predicted"/>
<evidence type="ECO:0000313" key="1">
    <source>
        <dbReference type="EMBL" id="KAI8002725.1"/>
    </source>
</evidence>
<evidence type="ECO:0000313" key="2">
    <source>
        <dbReference type="Proteomes" id="UP001060215"/>
    </source>
</evidence>
<dbReference type="EMBL" id="CM045766">
    <property type="protein sequence ID" value="KAI8002725.1"/>
    <property type="molecule type" value="Genomic_DNA"/>
</dbReference>
<accession>A0ACC0GNK6</accession>
<reference evidence="1 2" key="1">
    <citation type="journal article" date="2022" name="Plant J.">
        <title>Chromosome-level genome of Camellia lanceoleosa provides a valuable resource for understanding genome evolution and self-incompatibility.</title>
        <authorList>
            <person name="Gong W."/>
            <person name="Xiao S."/>
            <person name="Wang L."/>
            <person name="Liao Z."/>
            <person name="Chang Y."/>
            <person name="Mo W."/>
            <person name="Hu G."/>
            <person name="Li W."/>
            <person name="Zhao G."/>
            <person name="Zhu H."/>
            <person name="Hu X."/>
            <person name="Ji K."/>
            <person name="Xiang X."/>
            <person name="Song Q."/>
            <person name="Yuan D."/>
            <person name="Jin S."/>
            <person name="Zhang L."/>
        </authorList>
    </citation>
    <scope>NUCLEOTIDE SEQUENCE [LARGE SCALE GENOMIC DNA]</scope>
    <source>
        <strain evidence="1">SQ_2022a</strain>
    </source>
</reference>
<keyword evidence="2" id="KW-1185">Reference proteome</keyword>
<comment type="caution">
    <text evidence="1">The sequence shown here is derived from an EMBL/GenBank/DDBJ whole genome shotgun (WGS) entry which is preliminary data.</text>
</comment>
<sequence length="70" mass="7389">MNPNKIGVSIFFCSFSVVLLSSSFFYRGIVGVCLTKGCALSSSSSFDHGATSPPKLQYSNAMNASISVTE</sequence>